<comment type="caution">
    <text evidence="1">The sequence shown here is derived from an EMBL/GenBank/DDBJ whole genome shotgun (WGS) entry which is preliminary data.</text>
</comment>
<dbReference type="Proteomes" id="UP001604336">
    <property type="component" value="Unassembled WGS sequence"/>
</dbReference>
<gene>
    <name evidence="1" type="ORF">Adt_21282</name>
</gene>
<dbReference type="AlphaFoldDB" id="A0ABD1SZ52"/>
<reference evidence="2" key="1">
    <citation type="submission" date="2024-07" db="EMBL/GenBank/DDBJ databases">
        <title>Two chromosome-level genome assemblies of Korean endemic species Abeliophyllum distichum and Forsythia ovata (Oleaceae).</title>
        <authorList>
            <person name="Jang H."/>
        </authorList>
    </citation>
    <scope>NUCLEOTIDE SEQUENCE [LARGE SCALE GENOMIC DNA]</scope>
</reference>
<protein>
    <submittedName>
        <fullName evidence="1">Gag protease polyprotein-like protein</fullName>
    </submittedName>
</protein>
<keyword evidence="2" id="KW-1185">Reference proteome</keyword>
<accession>A0ABD1SZ52</accession>
<name>A0ABD1SZ52_9LAMI</name>
<dbReference type="EMBL" id="JBFOLK010000006">
    <property type="protein sequence ID" value="KAL2505661.1"/>
    <property type="molecule type" value="Genomic_DNA"/>
</dbReference>
<evidence type="ECO:0000313" key="1">
    <source>
        <dbReference type="EMBL" id="KAL2505661.1"/>
    </source>
</evidence>
<organism evidence="1 2">
    <name type="scientific">Abeliophyllum distichum</name>
    <dbReference type="NCBI Taxonomy" id="126358"/>
    <lineage>
        <taxon>Eukaryota</taxon>
        <taxon>Viridiplantae</taxon>
        <taxon>Streptophyta</taxon>
        <taxon>Embryophyta</taxon>
        <taxon>Tracheophyta</taxon>
        <taxon>Spermatophyta</taxon>
        <taxon>Magnoliopsida</taxon>
        <taxon>eudicotyledons</taxon>
        <taxon>Gunneridae</taxon>
        <taxon>Pentapetalae</taxon>
        <taxon>asterids</taxon>
        <taxon>lamiids</taxon>
        <taxon>Lamiales</taxon>
        <taxon>Oleaceae</taxon>
        <taxon>Forsythieae</taxon>
        <taxon>Abeliophyllum</taxon>
    </lineage>
</organism>
<evidence type="ECO:0000313" key="2">
    <source>
        <dbReference type="Proteomes" id="UP001604336"/>
    </source>
</evidence>
<sequence length="192" mass="22171">MQHNPDKDHSIEWATKLGAKVFTGTFAPAMAEAWMDKIEKCFDVMGCPDDKRLRLATFLLEEGANNWWRLIQTRYADPSVITWVDFKCAFYDTYYPRSLREEIKTSVTSVEWTEFGKLVKVALRVEKSISERHIQRDQMKFRCSVGQTRTWTSRGTSSQKDRHGFWLGVANTSSFKTKSKRGQSSRSSHGSV</sequence>
<proteinExistence type="predicted"/>